<dbReference type="SUPFAM" id="SSF57997">
    <property type="entry name" value="Tropomyosin"/>
    <property type="match status" value="1"/>
</dbReference>
<dbReference type="InterPro" id="IPR058610">
    <property type="entry name" value="WIT1_2_N"/>
</dbReference>
<keyword evidence="5" id="KW-1185">Reference proteome</keyword>
<dbReference type="AlphaFoldDB" id="A0A445FYI8"/>
<dbReference type="Proteomes" id="UP000289340">
    <property type="component" value="Chromosome 18"/>
</dbReference>
<evidence type="ECO:0000259" key="3">
    <source>
        <dbReference type="Pfam" id="PF26581"/>
    </source>
</evidence>
<protein>
    <submittedName>
        <fullName evidence="4">WPP domain-interacting tail-anchored protein 1</fullName>
    </submittedName>
</protein>
<evidence type="ECO:0000313" key="5">
    <source>
        <dbReference type="Proteomes" id="UP000289340"/>
    </source>
</evidence>
<feature type="transmembrane region" description="Helical" evidence="2">
    <location>
        <begin position="627"/>
        <end position="646"/>
    </location>
</feature>
<feature type="domain" description="WIT1/2 N-terminal helical bundle" evidence="3">
    <location>
        <begin position="31"/>
        <end position="162"/>
    </location>
</feature>
<comment type="caution">
    <text evidence="4">The sequence shown here is derived from an EMBL/GenBank/DDBJ whole genome shotgun (WGS) entry which is preliminary data.</text>
</comment>
<gene>
    <name evidence="4" type="ORF">D0Y65_049774</name>
</gene>
<accession>A0A445FYI8</accession>
<dbReference type="InterPro" id="IPR039976">
    <property type="entry name" value="WIT1/WIT2"/>
</dbReference>
<proteinExistence type="predicted"/>
<keyword evidence="1" id="KW-0175">Coiled coil</keyword>
<feature type="coiled-coil region" evidence="1">
    <location>
        <begin position="226"/>
        <end position="253"/>
    </location>
</feature>
<keyword evidence="2" id="KW-0812">Transmembrane</keyword>
<name>A0A445FYI8_GLYSO</name>
<dbReference type="EMBL" id="QZWG01000018">
    <property type="protein sequence ID" value="RZB54000.1"/>
    <property type="molecule type" value="Genomic_DNA"/>
</dbReference>
<dbReference type="Gene3D" id="1.20.5.170">
    <property type="match status" value="1"/>
</dbReference>
<organism evidence="4 5">
    <name type="scientific">Glycine soja</name>
    <name type="common">Wild soybean</name>
    <dbReference type="NCBI Taxonomy" id="3848"/>
    <lineage>
        <taxon>Eukaryota</taxon>
        <taxon>Viridiplantae</taxon>
        <taxon>Streptophyta</taxon>
        <taxon>Embryophyta</taxon>
        <taxon>Tracheophyta</taxon>
        <taxon>Spermatophyta</taxon>
        <taxon>Magnoliopsida</taxon>
        <taxon>eudicotyledons</taxon>
        <taxon>Gunneridae</taxon>
        <taxon>Pentapetalae</taxon>
        <taxon>rosids</taxon>
        <taxon>fabids</taxon>
        <taxon>Fabales</taxon>
        <taxon>Fabaceae</taxon>
        <taxon>Papilionoideae</taxon>
        <taxon>50 kb inversion clade</taxon>
        <taxon>NPAAA clade</taxon>
        <taxon>indigoferoid/millettioid clade</taxon>
        <taxon>Phaseoleae</taxon>
        <taxon>Glycine</taxon>
        <taxon>Glycine subgen. Soja</taxon>
    </lineage>
</organism>
<dbReference type="PANTHER" id="PTHR35705:SF1">
    <property type="entry name" value="WPP DOMAIN-INTERACTING TAIL-ANCHORED PROTEIN 1"/>
    <property type="match status" value="1"/>
</dbReference>
<dbReference type="Pfam" id="PF26581">
    <property type="entry name" value="WIT1_2_N"/>
    <property type="match status" value="1"/>
</dbReference>
<dbReference type="Gramene" id="XM_028358913.1">
    <property type="protein sequence ID" value="XP_028214714.1"/>
    <property type="gene ID" value="LOC114396765"/>
</dbReference>
<evidence type="ECO:0000256" key="2">
    <source>
        <dbReference type="SAM" id="Phobius"/>
    </source>
</evidence>
<keyword evidence="2" id="KW-0472">Membrane</keyword>
<feature type="coiled-coil region" evidence="1">
    <location>
        <begin position="341"/>
        <end position="514"/>
    </location>
</feature>
<keyword evidence="2" id="KW-1133">Transmembrane helix</keyword>
<evidence type="ECO:0000256" key="1">
    <source>
        <dbReference type="SAM" id="Coils"/>
    </source>
</evidence>
<dbReference type="PANTHER" id="PTHR35705">
    <property type="entry name" value="WPP DOMAIN-INTERACTING TAIL-ANCHORED PROTEIN 1"/>
    <property type="match status" value="1"/>
</dbReference>
<sequence>MDTQSGEDTVDIDLGGVSSSGEAIGDLGDDIVTVLTGLELNVACFSEKVANFSNFVMHLETLGFELEGLDLEKEDNDVDNMDCVGKFLEFDLLCGVLGSEIVELDRFLDTLHAEIADSGERVASCKTWQDKLVDSEQCLRQSEMQFSEIKKQSASFERTLSSYKRGGNDNVEEGEIILEDDESLNVSTVINMQTPEQQRHVLRMLEKSLANEIDLEKNFIDSRQIEEKLKQKMVSLEQELILMEEEATDACERWLEADNASEILTGISKQLLGRLQISQFNLNGLSQRESELRTKLETCIEQLKEKDVVSDKIEQLNDKLILANSQVVALSVEVCSLEKQLKESECQVLNVKASADEYQKQYNILCSEVRDMEEVIVELKENVSNAESRANTAESLCKLLTETNDELNKQLALLKDGGGKSERVESLERQLRESDLQLQQAVASAEASQEKQSMLYSTIKDMEHVIKDLKSKVSKAESRADSAEEKCIILSESNSDLNEELNFSRSRLECLEGSLHQVEEAKVASAKDIGKQTKVFKNLVMQLAVERERLNKQLSSLASENKILVVKLKQTNKHPSQEVTVTFATDHEVDRTWKNSSTNDNEVKFTDTMPDAGTVRRIDAGVLNFKHLFMLLVLVLLFSAVTYLNVDANL</sequence>
<evidence type="ECO:0000313" key="4">
    <source>
        <dbReference type="EMBL" id="RZB54000.1"/>
    </source>
</evidence>
<reference evidence="4 5" key="1">
    <citation type="submission" date="2018-09" db="EMBL/GenBank/DDBJ databases">
        <title>A high-quality reference genome of wild soybean provides a powerful tool to mine soybean genomes.</title>
        <authorList>
            <person name="Xie M."/>
            <person name="Chung C.Y.L."/>
            <person name="Li M.-W."/>
            <person name="Wong F.-L."/>
            <person name="Chan T.-F."/>
            <person name="Lam H.-M."/>
        </authorList>
    </citation>
    <scope>NUCLEOTIDE SEQUENCE [LARGE SCALE GENOMIC DNA]</scope>
    <source>
        <strain evidence="5">cv. W05</strain>
        <tissue evidence="4">Hypocotyl of etiolated seedlings</tissue>
    </source>
</reference>